<organism evidence="3 4">
    <name type="scientific">Symbiodinium pilosum</name>
    <name type="common">Dinoflagellate</name>
    <dbReference type="NCBI Taxonomy" id="2952"/>
    <lineage>
        <taxon>Eukaryota</taxon>
        <taxon>Sar</taxon>
        <taxon>Alveolata</taxon>
        <taxon>Dinophyceae</taxon>
        <taxon>Suessiales</taxon>
        <taxon>Symbiodiniaceae</taxon>
        <taxon>Symbiodinium</taxon>
    </lineage>
</organism>
<evidence type="ECO:0000313" key="3">
    <source>
        <dbReference type="EMBL" id="CAE7773844.1"/>
    </source>
</evidence>
<reference evidence="3" key="1">
    <citation type="submission" date="2021-02" db="EMBL/GenBank/DDBJ databases">
        <authorList>
            <person name="Dougan E. K."/>
            <person name="Rhodes N."/>
            <person name="Thang M."/>
            <person name="Chan C."/>
        </authorList>
    </citation>
    <scope>NUCLEOTIDE SEQUENCE</scope>
</reference>
<keyword evidence="2" id="KW-0472">Membrane</keyword>
<evidence type="ECO:0000256" key="1">
    <source>
        <dbReference type="SAM" id="MobiDB-lite"/>
    </source>
</evidence>
<keyword evidence="2" id="KW-1133">Transmembrane helix</keyword>
<name>A0A812Y621_SYMPI</name>
<sequence length="376" mass="39917">VPACAKWHDASGSWQMGDLQVTNVQESQPDPALTCVSYEGAGIYAAFYAPMPEPTTTATITTFTVTTTTTTTATETTSTATGPLTTTRTSATITSTSVVWWATAVTTLDIDIPFCSESVMPESPPGAAPFTCYGPRRVGQECRAKCDPDPLNTDTAAISCLPDLSWAFSVRCPTPTEMVIVVTTETPTTSNEVLVVFGFIALGLFGGFLLAALCCVLSAHFRAKLAQAKASRVAPEVPHEASNMTDRSLASSLKSAPSAPAQLLFQTWAAESAKSLPMSPSFRTKSPERPQPLADLEGREPPAGAGDLRTLTVEESFWDWAKEWSHASVVQSAMPDPSMQLATAQELPASVLDGEDEDAEEEGLEDTAAALQLQNI</sequence>
<accession>A0A812Y621</accession>
<feature type="non-terminal residue" evidence="3">
    <location>
        <position position="376"/>
    </location>
</feature>
<dbReference type="EMBL" id="CAJNIZ010047697">
    <property type="protein sequence ID" value="CAE7773844.1"/>
    <property type="molecule type" value="Genomic_DNA"/>
</dbReference>
<keyword evidence="2" id="KW-0812">Transmembrane</keyword>
<feature type="non-terminal residue" evidence="3">
    <location>
        <position position="1"/>
    </location>
</feature>
<proteinExistence type="predicted"/>
<dbReference type="Proteomes" id="UP000649617">
    <property type="component" value="Unassembled WGS sequence"/>
</dbReference>
<keyword evidence="4" id="KW-1185">Reference proteome</keyword>
<gene>
    <name evidence="3" type="ORF">SPIL2461_LOCUS22858</name>
</gene>
<evidence type="ECO:0000313" key="4">
    <source>
        <dbReference type="Proteomes" id="UP000649617"/>
    </source>
</evidence>
<evidence type="ECO:0000256" key="2">
    <source>
        <dbReference type="SAM" id="Phobius"/>
    </source>
</evidence>
<protein>
    <submittedName>
        <fullName evidence="3">Uncharacterized protein</fullName>
    </submittedName>
</protein>
<dbReference type="OrthoDB" id="425946at2759"/>
<feature type="transmembrane region" description="Helical" evidence="2">
    <location>
        <begin position="193"/>
        <end position="219"/>
    </location>
</feature>
<dbReference type="AlphaFoldDB" id="A0A812Y621"/>
<feature type="region of interest" description="Disordered" evidence="1">
    <location>
        <begin position="276"/>
        <end position="306"/>
    </location>
</feature>
<comment type="caution">
    <text evidence="3">The sequence shown here is derived from an EMBL/GenBank/DDBJ whole genome shotgun (WGS) entry which is preliminary data.</text>
</comment>